<proteinExistence type="inferred from homology"/>
<dbReference type="OrthoDB" id="5177647at2"/>
<dbReference type="Proteomes" id="UP000230551">
    <property type="component" value="Unassembled WGS sequence"/>
</dbReference>
<dbReference type="Pfam" id="PF00877">
    <property type="entry name" value="NLPC_P60"/>
    <property type="match status" value="1"/>
</dbReference>
<dbReference type="InterPro" id="IPR051794">
    <property type="entry name" value="PG_Endopeptidase_C40"/>
</dbReference>
<dbReference type="Gene3D" id="6.10.250.3150">
    <property type="match status" value="1"/>
</dbReference>
<dbReference type="EMBL" id="PDCN02000020">
    <property type="protein sequence ID" value="PIB74121.1"/>
    <property type="molecule type" value="Genomic_DNA"/>
</dbReference>
<dbReference type="InterPro" id="IPR038765">
    <property type="entry name" value="Papain-like_cys_pep_sf"/>
</dbReference>
<organism evidence="7 8">
    <name type="scientific">Mycolicibacterium brumae</name>
    <dbReference type="NCBI Taxonomy" id="85968"/>
    <lineage>
        <taxon>Bacteria</taxon>
        <taxon>Bacillati</taxon>
        <taxon>Actinomycetota</taxon>
        <taxon>Actinomycetes</taxon>
        <taxon>Mycobacteriales</taxon>
        <taxon>Mycobacteriaceae</taxon>
        <taxon>Mycolicibacterium</taxon>
    </lineage>
</organism>
<dbReference type="STRING" id="85968.GCA_900073015_03490"/>
<comment type="similarity">
    <text evidence="1">Belongs to the peptidase C40 family.</text>
</comment>
<evidence type="ECO:0000256" key="3">
    <source>
        <dbReference type="ARBA" id="ARBA00022801"/>
    </source>
</evidence>
<comment type="caution">
    <text evidence="7">The sequence shown here is derived from an EMBL/GenBank/DDBJ whole genome shotgun (WGS) entry which is preliminary data.</text>
</comment>
<dbReference type="AlphaFoldDB" id="A0A2G5P6X0"/>
<reference evidence="7 8" key="1">
    <citation type="journal article" date="2017" name="Infect. Genet. Evol.">
        <title>The new phylogeny of the genus Mycobacterium: The old and the news.</title>
        <authorList>
            <person name="Tortoli E."/>
            <person name="Fedrizzi T."/>
            <person name="Meehan C.J."/>
            <person name="Trovato A."/>
            <person name="Grottola A."/>
            <person name="Giacobazzi E."/>
            <person name="Serpini G.F."/>
            <person name="Tagliazucchi S."/>
            <person name="Fabio A."/>
            <person name="Bettua C."/>
            <person name="Bertorelli R."/>
            <person name="Frascaro F."/>
            <person name="De Sanctis V."/>
            <person name="Pecorari M."/>
            <person name="Jousson O."/>
            <person name="Segata N."/>
            <person name="Cirillo D.M."/>
        </authorList>
    </citation>
    <scope>NUCLEOTIDE SEQUENCE [LARGE SCALE GENOMIC DNA]</scope>
    <source>
        <strain evidence="7 8">CIP1034565</strain>
    </source>
</reference>
<evidence type="ECO:0000256" key="2">
    <source>
        <dbReference type="ARBA" id="ARBA00022670"/>
    </source>
</evidence>
<name>A0A2G5P6X0_9MYCO</name>
<feature type="coiled-coil region" evidence="5">
    <location>
        <begin position="24"/>
        <end position="51"/>
    </location>
</feature>
<feature type="domain" description="NlpC/P60" evidence="6">
    <location>
        <begin position="252"/>
        <end position="367"/>
    </location>
</feature>
<evidence type="ECO:0000256" key="1">
    <source>
        <dbReference type="ARBA" id="ARBA00007074"/>
    </source>
</evidence>
<evidence type="ECO:0000313" key="8">
    <source>
        <dbReference type="Proteomes" id="UP000230551"/>
    </source>
</evidence>
<protein>
    <submittedName>
        <fullName evidence="7">Peptidoglycan endopeptidase</fullName>
    </submittedName>
</protein>
<evidence type="ECO:0000256" key="4">
    <source>
        <dbReference type="ARBA" id="ARBA00022807"/>
    </source>
</evidence>
<evidence type="ECO:0000313" key="7">
    <source>
        <dbReference type="EMBL" id="PIB74121.1"/>
    </source>
</evidence>
<gene>
    <name evidence="7" type="ORF">CQY22_014120</name>
</gene>
<evidence type="ECO:0000259" key="6">
    <source>
        <dbReference type="PROSITE" id="PS51935"/>
    </source>
</evidence>
<keyword evidence="5" id="KW-0175">Coiled coil</keyword>
<dbReference type="Gene3D" id="3.90.1720.10">
    <property type="entry name" value="endopeptidase domain like (from Nostoc punctiforme)"/>
    <property type="match status" value="1"/>
</dbReference>
<dbReference type="PANTHER" id="PTHR47359">
    <property type="entry name" value="PEPTIDOGLYCAN DL-ENDOPEPTIDASE CWLO"/>
    <property type="match status" value="1"/>
</dbReference>
<dbReference type="GO" id="GO:0006508">
    <property type="term" value="P:proteolysis"/>
    <property type="evidence" value="ECO:0007669"/>
    <property type="project" value="UniProtKB-KW"/>
</dbReference>
<keyword evidence="3" id="KW-0378">Hydrolase</keyword>
<dbReference type="GO" id="GO:0008234">
    <property type="term" value="F:cysteine-type peptidase activity"/>
    <property type="evidence" value="ECO:0007669"/>
    <property type="project" value="UniProtKB-KW"/>
</dbReference>
<dbReference type="PROSITE" id="PS51935">
    <property type="entry name" value="NLPC_P60"/>
    <property type="match status" value="1"/>
</dbReference>
<keyword evidence="2" id="KW-0645">Protease</keyword>
<accession>A0A2G5P6X0</accession>
<keyword evidence="8" id="KW-1185">Reference proteome</keyword>
<evidence type="ECO:0000256" key="5">
    <source>
        <dbReference type="SAM" id="Coils"/>
    </source>
</evidence>
<keyword evidence="4" id="KW-0788">Thiol protease</keyword>
<dbReference type="InterPro" id="IPR000064">
    <property type="entry name" value="NLP_P60_dom"/>
</dbReference>
<dbReference type="SUPFAM" id="SSF54001">
    <property type="entry name" value="Cysteine proteinases"/>
    <property type="match status" value="1"/>
</dbReference>
<dbReference type="PANTHER" id="PTHR47359:SF3">
    <property type="entry name" value="NLP_P60 DOMAIN-CONTAINING PROTEIN-RELATED"/>
    <property type="match status" value="1"/>
</dbReference>
<sequence>MTAAIVGFLVITGATVGVGHADPADDALAQLQELSRTAEQTNEAVNAAQDDLDAKLAAQTAAEQQRDSDAAALQTAQTKLAGYQTSVDEFAVATYMSGQTGELGAVLTATSPQGLIDQLSLQRVIGTQLATTMADFRAAREDTIKAAAASAESAAQAKTAADQAATVRAGLMEKQSELQRKIAVVRAQYEQLTPQQRVQLADPGPVPAGPEVLAAPAPGLPEAVPPVDNPANPAAPEAIPPGDVAAPLPTSSGHGGIVVQAALSKIGSPYAWGGTGPGAFDCSGLVNWAYHQAGIGLPRSSYALAANGTPVSRDELQPGDVVNHYGDASHSSIYIGDGMVVHASTYGVPVRVVPLDAAGPFFNARRY</sequence>
<dbReference type="NCBIfam" id="NF038345">
    <property type="entry name" value="wall_hydro_RipC"/>
    <property type="match status" value="1"/>
</dbReference>